<accession>A0A238WI25</accession>
<organism evidence="6 7">
    <name type="scientific">Blastococcus mobilis</name>
    <dbReference type="NCBI Taxonomy" id="1938746"/>
    <lineage>
        <taxon>Bacteria</taxon>
        <taxon>Bacillati</taxon>
        <taxon>Actinomycetota</taxon>
        <taxon>Actinomycetes</taxon>
        <taxon>Geodermatophilales</taxon>
        <taxon>Geodermatophilaceae</taxon>
        <taxon>Blastococcus</taxon>
    </lineage>
</organism>
<evidence type="ECO:0000313" key="6">
    <source>
        <dbReference type="EMBL" id="SNR46098.1"/>
    </source>
</evidence>
<evidence type="ECO:0000256" key="3">
    <source>
        <dbReference type="ARBA" id="ARBA00022801"/>
    </source>
</evidence>
<dbReference type="Proteomes" id="UP000198403">
    <property type="component" value="Unassembled WGS sequence"/>
</dbReference>
<dbReference type="InterPro" id="IPR020476">
    <property type="entry name" value="Nudix_hydrolase"/>
</dbReference>
<sequence length="184" mass="19764">MHPEHERPRSTRCAAAPRRTTGFTGRVLPSTDGWTVCAQGHRHWGRAGAAGLLLHRDGARGPEVLLQHRAWWSHHGGTWGTPGGALHHGETADDGALREVREELGLTPDDVVLGARSVDDHGGWSYTTVLARPARSIEAADLTLDGESTGVAWLPLTGLEEVDLHPGLAASLSRLRPLLEDARG</sequence>
<dbReference type="PANTHER" id="PTHR43046:SF2">
    <property type="entry name" value="8-OXO-DGTP DIPHOSPHATASE-RELATED"/>
    <property type="match status" value="1"/>
</dbReference>
<evidence type="ECO:0000313" key="7">
    <source>
        <dbReference type="Proteomes" id="UP000198403"/>
    </source>
</evidence>
<comment type="cofactor">
    <cofactor evidence="1">
        <name>Mg(2+)</name>
        <dbReference type="ChEBI" id="CHEBI:18420"/>
    </cofactor>
</comment>
<comment type="similarity">
    <text evidence="2 4">Belongs to the Nudix hydrolase family.</text>
</comment>
<dbReference type="PANTHER" id="PTHR43046">
    <property type="entry name" value="GDP-MANNOSE MANNOSYL HYDROLASE"/>
    <property type="match status" value="1"/>
</dbReference>
<dbReference type="InterPro" id="IPR000086">
    <property type="entry name" value="NUDIX_hydrolase_dom"/>
</dbReference>
<dbReference type="SUPFAM" id="SSF55811">
    <property type="entry name" value="Nudix"/>
    <property type="match status" value="1"/>
</dbReference>
<evidence type="ECO:0000259" key="5">
    <source>
        <dbReference type="PROSITE" id="PS51462"/>
    </source>
</evidence>
<gene>
    <name evidence="6" type="ORF">SAMN06272737_10840</name>
</gene>
<evidence type="ECO:0000256" key="1">
    <source>
        <dbReference type="ARBA" id="ARBA00001946"/>
    </source>
</evidence>
<dbReference type="PRINTS" id="PR00502">
    <property type="entry name" value="NUDIXFAMILY"/>
</dbReference>
<dbReference type="PROSITE" id="PS00893">
    <property type="entry name" value="NUDIX_BOX"/>
    <property type="match status" value="1"/>
</dbReference>
<dbReference type="Pfam" id="PF00293">
    <property type="entry name" value="NUDIX"/>
    <property type="match status" value="1"/>
</dbReference>
<keyword evidence="3 4" id="KW-0378">Hydrolase</keyword>
<dbReference type="GO" id="GO:0016787">
    <property type="term" value="F:hydrolase activity"/>
    <property type="evidence" value="ECO:0007669"/>
    <property type="project" value="UniProtKB-KW"/>
</dbReference>
<feature type="domain" description="Nudix hydrolase" evidence="5">
    <location>
        <begin position="44"/>
        <end position="177"/>
    </location>
</feature>
<dbReference type="EMBL" id="FZNO01000008">
    <property type="protein sequence ID" value="SNR46098.1"/>
    <property type="molecule type" value="Genomic_DNA"/>
</dbReference>
<dbReference type="InterPro" id="IPR020084">
    <property type="entry name" value="NUDIX_hydrolase_CS"/>
</dbReference>
<reference evidence="6 7" key="1">
    <citation type="submission" date="2017-06" db="EMBL/GenBank/DDBJ databases">
        <authorList>
            <person name="Kim H.J."/>
            <person name="Triplett B.A."/>
        </authorList>
    </citation>
    <scope>NUCLEOTIDE SEQUENCE [LARGE SCALE GENOMIC DNA]</scope>
    <source>
        <strain evidence="6 7">DSM 44272</strain>
    </source>
</reference>
<dbReference type="AlphaFoldDB" id="A0A238WI25"/>
<evidence type="ECO:0000256" key="2">
    <source>
        <dbReference type="ARBA" id="ARBA00005582"/>
    </source>
</evidence>
<dbReference type="InterPro" id="IPR015797">
    <property type="entry name" value="NUDIX_hydrolase-like_dom_sf"/>
</dbReference>
<dbReference type="Gene3D" id="3.90.79.10">
    <property type="entry name" value="Nucleoside Triphosphate Pyrophosphohydrolase"/>
    <property type="match status" value="1"/>
</dbReference>
<dbReference type="PROSITE" id="PS51462">
    <property type="entry name" value="NUDIX"/>
    <property type="match status" value="1"/>
</dbReference>
<name>A0A238WI25_9ACTN</name>
<keyword evidence="7" id="KW-1185">Reference proteome</keyword>
<evidence type="ECO:0000256" key="4">
    <source>
        <dbReference type="RuleBase" id="RU003476"/>
    </source>
</evidence>
<proteinExistence type="inferred from homology"/>
<protein>
    <submittedName>
        <fullName evidence="6">ADP-ribose pyrophosphatase YjhB, NUDIX family</fullName>
    </submittedName>
</protein>